<gene>
    <name evidence="2" type="ORF">C0601_05015</name>
</gene>
<evidence type="ECO:0000313" key="3">
    <source>
        <dbReference type="Proteomes" id="UP000234857"/>
    </source>
</evidence>
<dbReference type="Proteomes" id="UP000234857">
    <property type="component" value="Unassembled WGS sequence"/>
</dbReference>
<sequence length="281" mass="32856">MFFPYNGYVYSKEEIKSFLKDYENGILKFKIYSEDIKSLELSDKLDVKELTAGVFEISVFFEHEKELKFDIKNNYDLDFGINEIKASKVEFYTDENIYKELAELVSKGSICGFFTLSSETGPRALCARSIIADARYPDMKDRLNREVKHREMFRPFAPVVMHEKGDEYFEDYCFSPYMLETFQIKGKWIHRLPAITHVDNSARIQSVSESSNPSFYRFIKEYSKITDIHVLLNTSFNLAGEPIVESPFHALACFLNSEIDILFIDPFIIKKKCRKLPDNYL</sequence>
<dbReference type="Gene3D" id="3.90.870.20">
    <property type="entry name" value="Carbamoyltransferase, C-terminal domain"/>
    <property type="match status" value="1"/>
</dbReference>
<dbReference type="InterPro" id="IPR038152">
    <property type="entry name" value="Carbam_trans_C_sf"/>
</dbReference>
<proteinExistence type="predicted"/>
<dbReference type="AlphaFoldDB" id="A0A2N5ZIE4"/>
<protein>
    <recommendedName>
        <fullName evidence="1">Carbamoyltransferase C-terminal domain-containing protein</fullName>
    </recommendedName>
</protein>
<dbReference type="PANTHER" id="PTHR34847">
    <property type="entry name" value="NODULATION PROTEIN U"/>
    <property type="match status" value="1"/>
</dbReference>
<feature type="domain" description="Carbamoyltransferase C-terminal" evidence="1">
    <location>
        <begin position="102"/>
        <end position="271"/>
    </location>
</feature>
<evidence type="ECO:0000259" key="1">
    <source>
        <dbReference type="Pfam" id="PF16861"/>
    </source>
</evidence>
<dbReference type="PANTHER" id="PTHR34847:SF1">
    <property type="entry name" value="NODULATION PROTEIN U"/>
    <property type="match status" value="1"/>
</dbReference>
<dbReference type="InterPro" id="IPR051338">
    <property type="entry name" value="NodU/CmcH_Carbamoyltrnsfr"/>
</dbReference>
<comment type="caution">
    <text evidence="2">The sequence shown here is derived from an EMBL/GenBank/DDBJ whole genome shotgun (WGS) entry which is preliminary data.</text>
</comment>
<dbReference type="Pfam" id="PF16861">
    <property type="entry name" value="Carbam_trans_C"/>
    <property type="match status" value="1"/>
</dbReference>
<dbReference type="EMBL" id="PKTG01000064">
    <property type="protein sequence ID" value="PLX18382.1"/>
    <property type="molecule type" value="Genomic_DNA"/>
</dbReference>
<organism evidence="2 3">
    <name type="scientific">Muiribacterium halophilum</name>
    <dbReference type="NCBI Taxonomy" id="2053465"/>
    <lineage>
        <taxon>Bacteria</taxon>
        <taxon>Candidatus Muiribacteriota</taxon>
        <taxon>Candidatus Muiribacteriia</taxon>
        <taxon>Candidatus Muiribacteriales</taxon>
        <taxon>Candidatus Muiribacteriaceae</taxon>
        <taxon>Candidatus Muiribacterium</taxon>
    </lineage>
</organism>
<accession>A0A2N5ZIE4</accession>
<name>A0A2N5ZIE4_MUIH1</name>
<dbReference type="InterPro" id="IPR031730">
    <property type="entry name" value="Carbam_trans_C"/>
</dbReference>
<reference evidence="2 3" key="1">
    <citation type="submission" date="2017-11" db="EMBL/GenBank/DDBJ databases">
        <title>Genome-resolved metagenomics identifies genetic mobility, metabolic interactions, and unexpected diversity in perchlorate-reducing communities.</title>
        <authorList>
            <person name="Barnum T.P."/>
            <person name="Figueroa I.A."/>
            <person name="Carlstrom C.I."/>
            <person name="Lucas L.N."/>
            <person name="Engelbrektson A.L."/>
            <person name="Coates J.D."/>
        </authorList>
    </citation>
    <scope>NUCLEOTIDE SEQUENCE [LARGE SCALE GENOMIC DNA]</scope>
    <source>
        <strain evidence="2">BM706</strain>
    </source>
</reference>
<evidence type="ECO:0000313" key="2">
    <source>
        <dbReference type="EMBL" id="PLX18382.1"/>
    </source>
</evidence>